<accession>A0A6I4KWE1</accession>
<proteinExistence type="predicted"/>
<reference evidence="1 2" key="1">
    <citation type="submission" date="2019-11" db="EMBL/GenBank/DDBJ databases">
        <title>Pseudomonas flavidum sp. nov., isolated from Baiyang Lake.</title>
        <authorList>
            <person name="Zhao Y."/>
        </authorList>
    </citation>
    <scope>NUCLEOTIDE SEQUENCE [LARGE SCALE GENOMIC DNA]</scope>
    <source>
        <strain evidence="2">R-22-3 w-18</strain>
    </source>
</reference>
<name>A0A6I4KWE1_9PSED</name>
<sequence length="105" mass="11778">MSQTIPHTQLADEPAVSCSNCAACCCQLEVMLITDTGVPPRFIDTDDWGGEVMRRLDDGWCAALDRDSMRCTIYEVRPLICREFETASPECLDERKGMTGIYRPV</sequence>
<evidence type="ECO:0000313" key="1">
    <source>
        <dbReference type="EMBL" id="MVW75052.1"/>
    </source>
</evidence>
<dbReference type="RefSeq" id="WP_160343975.1">
    <property type="nucleotide sequence ID" value="NZ_WKJZ01000001.1"/>
</dbReference>
<dbReference type="Proteomes" id="UP000429555">
    <property type="component" value="Unassembled WGS sequence"/>
</dbReference>
<dbReference type="EMBL" id="WKJZ01000001">
    <property type="protein sequence ID" value="MVW75052.1"/>
    <property type="molecule type" value="Genomic_DNA"/>
</dbReference>
<dbReference type="InterPro" id="IPR005358">
    <property type="entry name" value="Puta_zinc/iron-chelating_dom"/>
</dbReference>
<dbReference type="Pfam" id="PF03692">
    <property type="entry name" value="CxxCxxCC"/>
    <property type="match status" value="1"/>
</dbReference>
<organism evidence="1 2">
    <name type="scientific">Pseudomonas xionganensis</name>
    <dbReference type="NCBI Taxonomy" id="2654845"/>
    <lineage>
        <taxon>Bacteria</taxon>
        <taxon>Pseudomonadati</taxon>
        <taxon>Pseudomonadota</taxon>
        <taxon>Gammaproteobacteria</taxon>
        <taxon>Pseudomonadales</taxon>
        <taxon>Pseudomonadaceae</taxon>
        <taxon>Pseudomonas</taxon>
    </lineage>
</organism>
<gene>
    <name evidence="1" type="ORF">GJV18_06960</name>
</gene>
<protein>
    <submittedName>
        <fullName evidence="1">YkgJ family cysteine cluster protein</fullName>
    </submittedName>
</protein>
<keyword evidence="2" id="KW-1185">Reference proteome</keyword>
<dbReference type="AlphaFoldDB" id="A0A6I4KWE1"/>
<evidence type="ECO:0000313" key="2">
    <source>
        <dbReference type="Proteomes" id="UP000429555"/>
    </source>
</evidence>
<comment type="caution">
    <text evidence="1">The sequence shown here is derived from an EMBL/GenBank/DDBJ whole genome shotgun (WGS) entry which is preliminary data.</text>
</comment>